<dbReference type="SMART" id="SM00898">
    <property type="entry name" value="Fapy_DNA_glyco"/>
    <property type="match status" value="1"/>
</dbReference>
<feature type="domain" description="FPG-type" evidence="17">
    <location>
        <begin position="254"/>
        <end position="288"/>
    </location>
</feature>
<evidence type="ECO:0000259" key="18">
    <source>
        <dbReference type="PROSITE" id="PS51068"/>
    </source>
</evidence>
<keyword evidence="7 16" id="KW-0863">Zinc-finger</keyword>
<dbReference type="Proteomes" id="UP000178724">
    <property type="component" value="Unassembled WGS sequence"/>
</dbReference>
<evidence type="ECO:0000313" key="19">
    <source>
        <dbReference type="EMBL" id="OGB89727.1"/>
    </source>
</evidence>
<gene>
    <name evidence="19" type="ORF">A2625_06365</name>
</gene>
<dbReference type="Gene3D" id="3.20.190.10">
    <property type="entry name" value="MutM-like, N-terminal"/>
    <property type="match status" value="1"/>
</dbReference>
<comment type="cofactor">
    <cofactor evidence="2">
        <name>Zn(2+)</name>
        <dbReference type="ChEBI" id="CHEBI:29105"/>
    </cofactor>
</comment>
<comment type="subunit">
    <text evidence="4">Monomer.</text>
</comment>
<dbReference type="FunFam" id="1.10.8.50:FF:000003">
    <property type="entry name" value="Formamidopyrimidine-DNA glycosylase"/>
    <property type="match status" value="1"/>
</dbReference>
<evidence type="ECO:0000256" key="6">
    <source>
        <dbReference type="ARBA" id="ARBA00022763"/>
    </source>
</evidence>
<dbReference type="GO" id="GO:0003684">
    <property type="term" value="F:damaged DNA binding"/>
    <property type="evidence" value="ECO:0007669"/>
    <property type="project" value="InterPro"/>
</dbReference>
<keyword evidence="8" id="KW-0378">Hydrolase</keyword>
<evidence type="ECO:0000256" key="3">
    <source>
        <dbReference type="ARBA" id="ARBA00009409"/>
    </source>
</evidence>
<evidence type="ECO:0000256" key="8">
    <source>
        <dbReference type="ARBA" id="ARBA00022801"/>
    </source>
</evidence>
<dbReference type="Pfam" id="PF06831">
    <property type="entry name" value="H2TH"/>
    <property type="match status" value="1"/>
</dbReference>
<evidence type="ECO:0000256" key="5">
    <source>
        <dbReference type="ARBA" id="ARBA00022723"/>
    </source>
</evidence>
<proteinExistence type="inferred from homology"/>
<dbReference type="GO" id="GO:0006284">
    <property type="term" value="P:base-excision repair"/>
    <property type="evidence" value="ECO:0007669"/>
    <property type="project" value="InterPro"/>
</dbReference>
<dbReference type="InterPro" id="IPR000214">
    <property type="entry name" value="Znf_DNA_glyclase/AP_lyase"/>
</dbReference>
<keyword evidence="10" id="KW-0238">DNA-binding</keyword>
<comment type="catalytic activity">
    <reaction evidence="15">
        <text>2'-deoxyribonucleotide-(2'-deoxyribose 5'-phosphate)-2'-deoxyribonucleotide-DNA = a 3'-end 2'-deoxyribonucleotide-(2,3-dehydro-2,3-deoxyribose 5'-phosphate)-DNA + a 5'-end 5'-phospho-2'-deoxyribonucleoside-DNA + H(+)</text>
        <dbReference type="Rhea" id="RHEA:66592"/>
        <dbReference type="Rhea" id="RHEA-COMP:13180"/>
        <dbReference type="Rhea" id="RHEA-COMP:16897"/>
        <dbReference type="Rhea" id="RHEA-COMP:17067"/>
        <dbReference type="ChEBI" id="CHEBI:15378"/>
        <dbReference type="ChEBI" id="CHEBI:136412"/>
        <dbReference type="ChEBI" id="CHEBI:157695"/>
        <dbReference type="ChEBI" id="CHEBI:167181"/>
        <dbReference type="EC" id="4.2.99.18"/>
    </reaction>
</comment>
<dbReference type="GO" id="GO:0034039">
    <property type="term" value="F:8-oxo-7,8-dihydroguanine DNA N-glycosylase activity"/>
    <property type="evidence" value="ECO:0007669"/>
    <property type="project" value="TreeGrafter"/>
</dbReference>
<keyword evidence="6" id="KW-0227">DNA damage</keyword>
<keyword evidence="11" id="KW-0234">DNA repair</keyword>
<evidence type="ECO:0000256" key="7">
    <source>
        <dbReference type="ARBA" id="ARBA00022771"/>
    </source>
</evidence>
<dbReference type="InterPro" id="IPR020629">
    <property type="entry name" value="FPG_Glyclase"/>
</dbReference>
<dbReference type="SUPFAM" id="SSF57716">
    <property type="entry name" value="Glucocorticoid receptor-like (DNA-binding domain)"/>
    <property type="match status" value="1"/>
</dbReference>
<evidence type="ECO:0000313" key="20">
    <source>
        <dbReference type="Proteomes" id="UP000178724"/>
    </source>
</evidence>
<dbReference type="InterPro" id="IPR012319">
    <property type="entry name" value="FPG_cat"/>
</dbReference>
<keyword evidence="12" id="KW-0456">Lyase</keyword>
<dbReference type="GO" id="GO:0003690">
    <property type="term" value="F:double-stranded DNA binding"/>
    <property type="evidence" value="ECO:0007669"/>
    <property type="project" value="UniProtKB-ARBA"/>
</dbReference>
<dbReference type="PROSITE" id="PS51066">
    <property type="entry name" value="ZF_FPG_2"/>
    <property type="match status" value="1"/>
</dbReference>
<dbReference type="GO" id="GO:0008270">
    <property type="term" value="F:zinc ion binding"/>
    <property type="evidence" value="ECO:0007669"/>
    <property type="project" value="UniProtKB-KW"/>
</dbReference>
<comment type="catalytic activity">
    <reaction evidence="1">
        <text>Hydrolysis of DNA containing ring-opened 7-methylguanine residues, releasing 2,6-diamino-4-hydroxy-5-(N-methyl)formamidopyrimidine.</text>
        <dbReference type="EC" id="3.2.2.23"/>
    </reaction>
</comment>
<dbReference type="InterPro" id="IPR035937">
    <property type="entry name" value="FPG_N"/>
</dbReference>
<dbReference type="SUPFAM" id="SSF46946">
    <property type="entry name" value="S13-like H2TH domain"/>
    <property type="match status" value="1"/>
</dbReference>
<evidence type="ECO:0000256" key="4">
    <source>
        <dbReference type="ARBA" id="ARBA00011245"/>
    </source>
</evidence>
<evidence type="ECO:0000256" key="16">
    <source>
        <dbReference type="PROSITE-ProRule" id="PRU00391"/>
    </source>
</evidence>
<dbReference type="SUPFAM" id="SSF81624">
    <property type="entry name" value="N-terminal domain of MutM-like DNA repair proteins"/>
    <property type="match status" value="1"/>
</dbReference>
<evidence type="ECO:0000256" key="12">
    <source>
        <dbReference type="ARBA" id="ARBA00023239"/>
    </source>
</evidence>
<organism evidence="19 20">
    <name type="scientific">candidate division WOR-1 bacterium RIFCSPHIGHO2_01_FULL_53_15</name>
    <dbReference type="NCBI Taxonomy" id="1802564"/>
    <lineage>
        <taxon>Bacteria</taxon>
        <taxon>Bacillati</taxon>
        <taxon>Saganbacteria</taxon>
    </lineage>
</organism>
<feature type="domain" description="Formamidopyrimidine-DNA glycosylase catalytic" evidence="18">
    <location>
        <begin position="2"/>
        <end position="128"/>
    </location>
</feature>
<accession>A0A1F4Q1H8</accession>
<evidence type="ECO:0000256" key="14">
    <source>
        <dbReference type="ARBA" id="ARBA00023295"/>
    </source>
</evidence>
<dbReference type="EMBL" id="METM01000021">
    <property type="protein sequence ID" value="OGB89727.1"/>
    <property type="molecule type" value="Genomic_DNA"/>
</dbReference>
<dbReference type="NCBIfam" id="TIGR00577">
    <property type="entry name" value="fpg"/>
    <property type="match status" value="1"/>
</dbReference>
<keyword evidence="9" id="KW-0862">Zinc</keyword>
<keyword evidence="5" id="KW-0479">Metal-binding</keyword>
<evidence type="ECO:0000256" key="13">
    <source>
        <dbReference type="ARBA" id="ARBA00023268"/>
    </source>
</evidence>
<evidence type="ECO:0000256" key="15">
    <source>
        <dbReference type="ARBA" id="ARBA00044632"/>
    </source>
</evidence>
<keyword evidence="14" id="KW-0326">Glycosidase</keyword>
<dbReference type="PANTHER" id="PTHR22993:SF9">
    <property type="entry name" value="FORMAMIDOPYRIMIDINE-DNA GLYCOSYLASE"/>
    <property type="match status" value="1"/>
</dbReference>
<dbReference type="GO" id="GO:0140078">
    <property type="term" value="F:class I DNA-(apurinic or apyrimidinic site) endonuclease activity"/>
    <property type="evidence" value="ECO:0007669"/>
    <property type="project" value="UniProtKB-EC"/>
</dbReference>
<sequence>MPELPEVETIKRGLAKNIIGKKIIGFDSDWQKMINLPLPRYKRTITGKKIIGVERRAKMLIIGLSDDWRLWFHLKLTGQLVFSGKNKKVVGGHPIKEGFEADPNRFTHATFDFSDGSHLFFNDVRKFGWVRLYKKAELENKLAAMKLGPEPLDKNFTLDAFKQILKKKPNNKIKVFLMDPQNLVGLGNIYSDEVCFFARVRPDRTVKSLKDGEIKLLFNGIKKILPEAIKYEGTSFSNYVNALGEAGAYTKKLRIYQRYGQKCLGCPGQVKRLKLGGRTSSYCPSCQQ</sequence>
<dbReference type="InterPro" id="IPR010979">
    <property type="entry name" value="Ribosomal_uS13-like_H2TH"/>
</dbReference>
<evidence type="ECO:0000256" key="2">
    <source>
        <dbReference type="ARBA" id="ARBA00001947"/>
    </source>
</evidence>
<name>A0A1F4Q1H8_UNCSA</name>
<dbReference type="NCBIfam" id="NF002211">
    <property type="entry name" value="PRK01103.1"/>
    <property type="match status" value="1"/>
</dbReference>
<comment type="similarity">
    <text evidence="3">Belongs to the FPG family.</text>
</comment>
<evidence type="ECO:0000256" key="11">
    <source>
        <dbReference type="ARBA" id="ARBA00023204"/>
    </source>
</evidence>
<dbReference type="SMART" id="SM01232">
    <property type="entry name" value="H2TH"/>
    <property type="match status" value="1"/>
</dbReference>
<protein>
    <submittedName>
        <fullName evidence="19">DNA-formamidopyrimidine glycosylase</fullName>
    </submittedName>
</protein>
<reference evidence="19 20" key="1">
    <citation type="journal article" date="2016" name="Nat. Commun.">
        <title>Thousands of microbial genomes shed light on interconnected biogeochemical processes in an aquifer system.</title>
        <authorList>
            <person name="Anantharaman K."/>
            <person name="Brown C.T."/>
            <person name="Hug L.A."/>
            <person name="Sharon I."/>
            <person name="Castelle C.J."/>
            <person name="Probst A.J."/>
            <person name="Thomas B.C."/>
            <person name="Singh A."/>
            <person name="Wilkins M.J."/>
            <person name="Karaoz U."/>
            <person name="Brodie E.L."/>
            <person name="Williams K.H."/>
            <person name="Hubbard S.S."/>
            <person name="Banfield J.F."/>
        </authorList>
    </citation>
    <scope>NUCLEOTIDE SEQUENCE [LARGE SCALE GENOMIC DNA]</scope>
</reference>
<evidence type="ECO:0000256" key="1">
    <source>
        <dbReference type="ARBA" id="ARBA00001668"/>
    </source>
</evidence>
<dbReference type="PROSITE" id="PS51068">
    <property type="entry name" value="FPG_CAT"/>
    <property type="match status" value="1"/>
</dbReference>
<dbReference type="AlphaFoldDB" id="A0A1F4Q1H8"/>
<comment type="caution">
    <text evidence="19">The sequence shown here is derived from an EMBL/GenBank/DDBJ whole genome shotgun (WGS) entry which is preliminary data.</text>
</comment>
<keyword evidence="13" id="KW-0511">Multifunctional enzyme</keyword>
<evidence type="ECO:0000256" key="10">
    <source>
        <dbReference type="ARBA" id="ARBA00023125"/>
    </source>
</evidence>
<evidence type="ECO:0000259" key="17">
    <source>
        <dbReference type="PROSITE" id="PS51066"/>
    </source>
</evidence>
<dbReference type="Pfam" id="PF01149">
    <property type="entry name" value="Fapy_DNA_glyco"/>
    <property type="match status" value="1"/>
</dbReference>
<dbReference type="InterPro" id="IPR015886">
    <property type="entry name" value="H2TH_FPG"/>
</dbReference>
<evidence type="ECO:0000256" key="9">
    <source>
        <dbReference type="ARBA" id="ARBA00022833"/>
    </source>
</evidence>
<dbReference type="Gene3D" id="1.10.8.50">
    <property type="match status" value="1"/>
</dbReference>
<dbReference type="PANTHER" id="PTHR22993">
    <property type="entry name" value="FORMAMIDOPYRIMIDINE-DNA GLYCOSYLASE"/>
    <property type="match status" value="1"/>
</dbReference>
<dbReference type="CDD" id="cd08966">
    <property type="entry name" value="EcFpg-like_N"/>
    <property type="match status" value="1"/>
</dbReference>